<sequence length="929" mass="105165">MDFSEEWKSRWPIGSVFSAPLLLRADEDGQQLPPPSKRRRRSGDVVDVDDDDNGGKTLEGLGPLVFIPRSETLIELYSSPDLASRLPPPYPEISLARFLHTSATSLLPSTASCIASEFGPQLSQTVGDHDNFRSSYGHDFNCLQLLPCSEESTSLLLFFATGENCDQVGYVMLRLEDSQFSIKINEVNNKVFMAKEKLNHRILKLSVNPIVDIDDNLSGAEPFHCTTIGYLMASSMHSVHWYVVKTTREHGDFQAKSAMLEFVGSQSFRSSTIVHSCWSPHLSEESVVLLENGQIYLFDLSSCFKEPLSSNNRVRKKKLQVLWDASDLHDNHPGGCWLSCEFSWHPRILVVAHTSAVFLVDARTEGCNISCLLKIQMLSTIQNDGFIALSRAGSNGFNFCVASKKLLFLCDVRQPWRPLLQWMHHLDNPHYLTVFGLSDLRPSNDEKYKWASESGSCILLGSFWNCEFSLFIYGPNNSRRSISSEISKFCKSFYAWGLPSGLSLSGRDCCCGSCLLRDEFLEDSLPKWIDWRQKKDVVLGFAILPLENFPQFPKRDNSGGFFLIRLMSSGKLEAQIYCATSEFHKISSEAHVKPLSDSGDNLFYDTHRFDYNLKKKFQLLKLDYFKAYLKGNLAESLVEKLKYFRETVPENDAENESSQKLETDGSNGSVMFRSFEAFEDINFPISINEIALRVIWSQLQLAFSSQSKFPRVADFLSISHHIGQFPFQTPSFHHNKLLHCIQPSDDLLGSFLPPQFLFTLHKLSNLKLSTNLDVLSADNGIKLQCDRILEVADKLHDGHGISLSDDADKLSEGDENVENFCLHELGALSEISVEETAPIKSGMENKRFTKFIFRKQQDHVCDVDEEMAGLELLDKGCPLELKFKNNSVSFGKEELKQFKLLKKQDVNFQKGFILYQEFITKTNLVNKGI</sequence>
<proteinExistence type="predicted"/>
<protein>
    <submittedName>
        <fullName evidence="1">Uncharacterized protein</fullName>
    </submittedName>
</protein>
<accession>A0ACC0AD63</accession>
<keyword evidence="2" id="KW-1185">Reference proteome</keyword>
<gene>
    <name evidence="1" type="ORF">M9H77_27680</name>
</gene>
<evidence type="ECO:0000313" key="2">
    <source>
        <dbReference type="Proteomes" id="UP001060085"/>
    </source>
</evidence>
<organism evidence="1 2">
    <name type="scientific">Catharanthus roseus</name>
    <name type="common">Madagascar periwinkle</name>
    <name type="synonym">Vinca rosea</name>
    <dbReference type="NCBI Taxonomy" id="4058"/>
    <lineage>
        <taxon>Eukaryota</taxon>
        <taxon>Viridiplantae</taxon>
        <taxon>Streptophyta</taxon>
        <taxon>Embryophyta</taxon>
        <taxon>Tracheophyta</taxon>
        <taxon>Spermatophyta</taxon>
        <taxon>Magnoliopsida</taxon>
        <taxon>eudicotyledons</taxon>
        <taxon>Gunneridae</taxon>
        <taxon>Pentapetalae</taxon>
        <taxon>asterids</taxon>
        <taxon>lamiids</taxon>
        <taxon>Gentianales</taxon>
        <taxon>Apocynaceae</taxon>
        <taxon>Rauvolfioideae</taxon>
        <taxon>Vinceae</taxon>
        <taxon>Catharanthinae</taxon>
        <taxon>Catharanthus</taxon>
    </lineage>
</organism>
<dbReference type="EMBL" id="CM044706">
    <property type="protein sequence ID" value="KAI5658887.1"/>
    <property type="molecule type" value="Genomic_DNA"/>
</dbReference>
<evidence type="ECO:0000313" key="1">
    <source>
        <dbReference type="EMBL" id="KAI5658887.1"/>
    </source>
</evidence>
<name>A0ACC0AD63_CATRO</name>
<dbReference type="Proteomes" id="UP001060085">
    <property type="component" value="Linkage Group LG06"/>
</dbReference>
<comment type="caution">
    <text evidence="1">The sequence shown here is derived from an EMBL/GenBank/DDBJ whole genome shotgun (WGS) entry which is preliminary data.</text>
</comment>
<reference evidence="2" key="1">
    <citation type="journal article" date="2023" name="Nat. Plants">
        <title>Single-cell RNA sequencing provides a high-resolution roadmap for understanding the multicellular compartmentation of specialized metabolism.</title>
        <authorList>
            <person name="Sun S."/>
            <person name="Shen X."/>
            <person name="Li Y."/>
            <person name="Li Y."/>
            <person name="Wang S."/>
            <person name="Li R."/>
            <person name="Zhang H."/>
            <person name="Shen G."/>
            <person name="Guo B."/>
            <person name="Wei J."/>
            <person name="Xu J."/>
            <person name="St-Pierre B."/>
            <person name="Chen S."/>
            <person name="Sun C."/>
        </authorList>
    </citation>
    <scope>NUCLEOTIDE SEQUENCE [LARGE SCALE GENOMIC DNA]</scope>
</reference>